<accession>A0ABP5UG91</accession>
<evidence type="ECO:0000256" key="1">
    <source>
        <dbReference type="ARBA" id="ARBA00004141"/>
    </source>
</evidence>
<evidence type="ECO:0000259" key="6">
    <source>
        <dbReference type="Pfam" id="PF13515"/>
    </source>
</evidence>
<evidence type="ECO:0000313" key="8">
    <source>
        <dbReference type="Proteomes" id="UP001501170"/>
    </source>
</evidence>
<feature type="transmembrane region" description="Helical" evidence="5">
    <location>
        <begin position="347"/>
        <end position="366"/>
    </location>
</feature>
<feature type="transmembrane region" description="Helical" evidence="5">
    <location>
        <begin position="82"/>
        <end position="100"/>
    </location>
</feature>
<feature type="transmembrane region" description="Helical" evidence="5">
    <location>
        <begin position="372"/>
        <end position="389"/>
    </location>
</feature>
<feature type="transmembrane region" description="Helical" evidence="5">
    <location>
        <begin position="154"/>
        <end position="177"/>
    </location>
</feature>
<feature type="transmembrane region" description="Helical" evidence="5">
    <location>
        <begin position="106"/>
        <end position="125"/>
    </location>
</feature>
<protein>
    <submittedName>
        <fullName evidence="7">FUSC family protein</fullName>
    </submittedName>
</protein>
<feature type="transmembrane region" description="Helical" evidence="5">
    <location>
        <begin position="39"/>
        <end position="70"/>
    </location>
</feature>
<organism evidence="7 8">
    <name type="scientific">Gordonia cholesterolivorans</name>
    <dbReference type="NCBI Taxonomy" id="559625"/>
    <lineage>
        <taxon>Bacteria</taxon>
        <taxon>Bacillati</taxon>
        <taxon>Actinomycetota</taxon>
        <taxon>Actinomycetes</taxon>
        <taxon>Mycobacteriales</taxon>
        <taxon>Gordoniaceae</taxon>
        <taxon>Gordonia</taxon>
    </lineage>
</organism>
<dbReference type="Proteomes" id="UP001501170">
    <property type="component" value="Unassembled WGS sequence"/>
</dbReference>
<keyword evidence="3 5" id="KW-1133">Transmembrane helix</keyword>
<reference evidence="8" key="1">
    <citation type="journal article" date="2019" name="Int. J. Syst. Evol. Microbiol.">
        <title>The Global Catalogue of Microorganisms (GCM) 10K type strain sequencing project: providing services to taxonomists for standard genome sequencing and annotation.</title>
        <authorList>
            <consortium name="The Broad Institute Genomics Platform"/>
            <consortium name="The Broad Institute Genome Sequencing Center for Infectious Disease"/>
            <person name="Wu L."/>
            <person name="Ma J."/>
        </authorList>
    </citation>
    <scope>NUCLEOTIDE SEQUENCE [LARGE SCALE GENOMIC DNA]</scope>
    <source>
        <strain evidence="8">JCM 16227</strain>
    </source>
</reference>
<keyword evidence="2 5" id="KW-0812">Transmembrane</keyword>
<comment type="subcellular location">
    <subcellularLocation>
        <location evidence="1">Membrane</location>
        <topology evidence="1">Multi-pass membrane protein</topology>
    </subcellularLocation>
</comment>
<evidence type="ECO:0000256" key="3">
    <source>
        <dbReference type="ARBA" id="ARBA00022989"/>
    </source>
</evidence>
<evidence type="ECO:0000256" key="4">
    <source>
        <dbReference type="ARBA" id="ARBA00023136"/>
    </source>
</evidence>
<evidence type="ECO:0000256" key="2">
    <source>
        <dbReference type="ARBA" id="ARBA00022692"/>
    </source>
</evidence>
<feature type="domain" description="Integral membrane bound transporter" evidence="6">
    <location>
        <begin position="312"/>
        <end position="437"/>
    </location>
</feature>
<keyword evidence="8" id="KW-1185">Reference proteome</keyword>
<comment type="caution">
    <text evidence="7">The sequence shown here is derived from an EMBL/GenBank/DDBJ whole genome shotgun (WGS) entry which is preliminary data.</text>
</comment>
<dbReference type="RefSeq" id="WP_346075903.1">
    <property type="nucleotide sequence ID" value="NZ_BAAARB010000007.1"/>
</dbReference>
<dbReference type="EMBL" id="BAAARB010000007">
    <property type="protein sequence ID" value="GAA2377959.1"/>
    <property type="molecule type" value="Genomic_DNA"/>
</dbReference>
<proteinExistence type="predicted"/>
<feature type="transmembrane region" description="Helical" evidence="5">
    <location>
        <begin position="428"/>
        <end position="446"/>
    </location>
</feature>
<evidence type="ECO:0000256" key="5">
    <source>
        <dbReference type="SAM" id="Phobius"/>
    </source>
</evidence>
<dbReference type="Pfam" id="PF13515">
    <property type="entry name" value="FUSC_2"/>
    <property type="match status" value="1"/>
</dbReference>
<sequence>MNENGPVRSPALRRVTRGLLGLFAVQHIPGTIRPALVKAAITATTVLICCALFGPELGIFGMLGAFVTFWETDRPLWPRVRNTLLVTALIVGSMSFGVAIAPHRWAFVPAAVLIVVVFSMLYNTFMLGRGPSPVLPMYAGIVGAFFGVDQHLGWSLVGLTALAGTITAALLTVPLLFEPHGPEERAVARAKAAVAAYVGLPDDVPDEMRRQIRNTAFAACDSALVTLRSAWPATRNARHHELADTLYEAQSALYSQMLTRLGEDPTLRDDVPRAALVERRPATAYLASHALHWTSVEWFTSWRMGFVAALGGLVALSTGAGHPYWAILTGVIILNQWSDRATSIRRAGQRTVGTMIGVGATYLLSLLHPNEWWSIVIVLACMTGMYALLALNYAIALIFITPMALVMVESVTGAGAELVSADRFLDTIVGALAALVVTWLTSYRFPRKLALTQSRRTARAIDAVDAVNRAGRAFEPDGHRARVALHYELSQQLAVVERAVNDDPQLADLRASEHALSERGYRALARSWQPTV</sequence>
<keyword evidence="4 5" id="KW-0472">Membrane</keyword>
<evidence type="ECO:0000313" key="7">
    <source>
        <dbReference type="EMBL" id="GAA2377959.1"/>
    </source>
</evidence>
<dbReference type="InterPro" id="IPR049453">
    <property type="entry name" value="Memb_transporter_dom"/>
</dbReference>
<name>A0ABP5UG91_9ACTN</name>
<gene>
    <name evidence="7" type="ORF">GCM10009855_16810</name>
</gene>